<feature type="transmembrane region" description="Helical" evidence="7">
    <location>
        <begin position="435"/>
        <end position="458"/>
    </location>
</feature>
<dbReference type="PANTHER" id="PTHR10332">
    <property type="entry name" value="EQUILIBRATIVE NUCLEOSIDE TRANSPORTER"/>
    <property type="match status" value="1"/>
</dbReference>
<keyword evidence="5 7" id="KW-1133">Transmembrane helix</keyword>
<dbReference type="Proteomes" id="UP001565368">
    <property type="component" value="Unassembled WGS sequence"/>
</dbReference>
<keyword evidence="9" id="KW-1185">Reference proteome</keyword>
<evidence type="ECO:0000256" key="4">
    <source>
        <dbReference type="ARBA" id="ARBA00022692"/>
    </source>
</evidence>
<evidence type="ECO:0008006" key="10">
    <source>
        <dbReference type="Google" id="ProtNLM"/>
    </source>
</evidence>
<keyword evidence="3" id="KW-0813">Transport</keyword>
<dbReference type="GeneID" id="95983180"/>
<dbReference type="InterPro" id="IPR002259">
    <property type="entry name" value="Eqnu_transpt"/>
</dbReference>
<feature type="transmembrane region" description="Helical" evidence="7">
    <location>
        <begin position="349"/>
        <end position="372"/>
    </location>
</feature>
<dbReference type="PIRSF" id="PIRSF016379">
    <property type="entry name" value="ENT"/>
    <property type="match status" value="1"/>
</dbReference>
<feature type="transmembrane region" description="Helical" evidence="7">
    <location>
        <begin position="120"/>
        <end position="143"/>
    </location>
</feature>
<sequence>MLSTLRELISPPVRTAEGYAPVAADDDGADERLSASVDQLLAPDRHGRTIYWAFAALGAGVLLSWNALICTYPFLTALLPPGSTRTNLPSYIGTIYCSANLFFLGLAQRNVASSPPEPRLRWSLLLMLGTTVLLAFPILPLVLPALSAANSSLLFPLILLVTLVLSVACSYLQSAVFALSALWGSGEIFAVMSGQGAIAVIVSAAQFVLAVASSGHADGKPSTAAAVGLWALGALGSIGCLYALRVLVLHPAYTSVLAPLAHRRQEGTASGAKSKQVMWRVFRKNTRIEFAVAFVFIVTLAIFPPITTTILSASDSASALSPSVFISLHFLVFNLADYAGRTFVPSLPFASNLSTPTIVALSVSRVVFFPLFLLCNTPGRAAAHKSVFPDSIYFIILFAFGLTNGGISTICMITASSPQLNPAITDDEKDLAGTLAGFSLVSGLFIGSLCSFGVNFIINGNPFGG</sequence>
<evidence type="ECO:0000313" key="9">
    <source>
        <dbReference type="Proteomes" id="UP001565368"/>
    </source>
</evidence>
<name>A0ABR3Q919_9TREE</name>
<feature type="transmembrane region" description="Helical" evidence="7">
    <location>
        <begin position="49"/>
        <end position="68"/>
    </location>
</feature>
<feature type="transmembrane region" description="Helical" evidence="7">
    <location>
        <begin position="392"/>
        <end position="415"/>
    </location>
</feature>
<evidence type="ECO:0000256" key="2">
    <source>
        <dbReference type="ARBA" id="ARBA00007965"/>
    </source>
</evidence>
<evidence type="ECO:0000256" key="1">
    <source>
        <dbReference type="ARBA" id="ARBA00004141"/>
    </source>
</evidence>
<keyword evidence="4 7" id="KW-0812">Transmembrane</keyword>
<comment type="caution">
    <text evidence="8">The sequence shown here is derived from an EMBL/GenBank/DDBJ whole genome shotgun (WGS) entry which is preliminary data.</text>
</comment>
<accession>A0ABR3Q919</accession>
<comment type="similarity">
    <text evidence="2">Belongs to the SLC29A/ENT transporter (TC 2.A.57) family.</text>
</comment>
<dbReference type="EMBL" id="JBBXJM010000002">
    <property type="protein sequence ID" value="KAL1411186.1"/>
    <property type="molecule type" value="Genomic_DNA"/>
</dbReference>
<dbReference type="RefSeq" id="XP_069211130.1">
    <property type="nucleotide sequence ID" value="XM_069350744.1"/>
</dbReference>
<keyword evidence="6 7" id="KW-0472">Membrane</keyword>
<reference evidence="8 9" key="1">
    <citation type="submission" date="2023-08" db="EMBL/GenBank/DDBJ databases">
        <title>Annotated Genome Sequence of Vanrija albida AlHP1.</title>
        <authorList>
            <person name="Herzog R."/>
        </authorList>
    </citation>
    <scope>NUCLEOTIDE SEQUENCE [LARGE SCALE GENOMIC DNA]</scope>
    <source>
        <strain evidence="8 9">AlHP1</strain>
    </source>
</reference>
<evidence type="ECO:0000256" key="5">
    <source>
        <dbReference type="ARBA" id="ARBA00022989"/>
    </source>
</evidence>
<feature type="transmembrane region" description="Helical" evidence="7">
    <location>
        <begin position="155"/>
        <end position="182"/>
    </location>
</feature>
<feature type="transmembrane region" description="Helical" evidence="7">
    <location>
        <begin position="288"/>
        <end position="307"/>
    </location>
</feature>
<protein>
    <recommendedName>
        <fullName evidence="10">Nucleoside transporter</fullName>
    </recommendedName>
</protein>
<gene>
    <name evidence="8" type="ORF">Q8F55_002137</name>
</gene>
<dbReference type="Pfam" id="PF01733">
    <property type="entry name" value="Nucleoside_tran"/>
    <property type="match status" value="1"/>
</dbReference>
<evidence type="ECO:0000256" key="3">
    <source>
        <dbReference type="ARBA" id="ARBA00022448"/>
    </source>
</evidence>
<evidence type="ECO:0000256" key="7">
    <source>
        <dbReference type="SAM" id="Phobius"/>
    </source>
</evidence>
<feature type="transmembrane region" description="Helical" evidence="7">
    <location>
        <begin position="224"/>
        <end position="244"/>
    </location>
</feature>
<proteinExistence type="inferred from homology"/>
<evidence type="ECO:0000256" key="6">
    <source>
        <dbReference type="ARBA" id="ARBA00023136"/>
    </source>
</evidence>
<evidence type="ECO:0000313" key="8">
    <source>
        <dbReference type="EMBL" id="KAL1411186.1"/>
    </source>
</evidence>
<comment type="subcellular location">
    <subcellularLocation>
        <location evidence="1">Membrane</location>
        <topology evidence="1">Multi-pass membrane protein</topology>
    </subcellularLocation>
</comment>
<feature type="transmembrane region" description="Helical" evidence="7">
    <location>
        <begin position="189"/>
        <end position="212"/>
    </location>
</feature>
<organism evidence="8 9">
    <name type="scientific">Vanrija albida</name>
    <dbReference type="NCBI Taxonomy" id="181172"/>
    <lineage>
        <taxon>Eukaryota</taxon>
        <taxon>Fungi</taxon>
        <taxon>Dikarya</taxon>
        <taxon>Basidiomycota</taxon>
        <taxon>Agaricomycotina</taxon>
        <taxon>Tremellomycetes</taxon>
        <taxon>Trichosporonales</taxon>
        <taxon>Trichosporonaceae</taxon>
        <taxon>Vanrija</taxon>
    </lineage>
</organism>
<feature type="transmembrane region" description="Helical" evidence="7">
    <location>
        <begin position="88"/>
        <end position="108"/>
    </location>
</feature>
<dbReference type="PANTHER" id="PTHR10332:SF88">
    <property type="entry name" value="EQUILIBRATIVE NUCLEOSIDE TRANSPORTER 1, ISOFORM A"/>
    <property type="match status" value="1"/>
</dbReference>